<evidence type="ECO:0008006" key="4">
    <source>
        <dbReference type="Google" id="ProtNLM"/>
    </source>
</evidence>
<accession>A0A368RN99</accession>
<organism evidence="3">
    <name type="scientific">Setaria italica</name>
    <name type="common">Foxtail millet</name>
    <name type="synonym">Panicum italicum</name>
    <dbReference type="NCBI Taxonomy" id="4555"/>
    <lineage>
        <taxon>Eukaryota</taxon>
        <taxon>Viridiplantae</taxon>
        <taxon>Streptophyta</taxon>
        <taxon>Embryophyta</taxon>
        <taxon>Tracheophyta</taxon>
        <taxon>Spermatophyta</taxon>
        <taxon>Magnoliopsida</taxon>
        <taxon>Liliopsida</taxon>
        <taxon>Poales</taxon>
        <taxon>Poaceae</taxon>
        <taxon>PACMAD clade</taxon>
        <taxon>Panicoideae</taxon>
        <taxon>Panicodae</taxon>
        <taxon>Paniceae</taxon>
        <taxon>Cenchrinae</taxon>
        <taxon>Setaria</taxon>
    </lineage>
</organism>
<feature type="domain" description="F-box associated beta-propeller type 3" evidence="2">
    <location>
        <begin position="182"/>
        <end position="399"/>
    </location>
</feature>
<evidence type="ECO:0000313" key="3">
    <source>
        <dbReference type="EMBL" id="RCV31665.1"/>
    </source>
</evidence>
<protein>
    <recommendedName>
        <fullName evidence="4">F-box domain-containing protein</fullName>
    </recommendedName>
</protein>
<dbReference type="Pfam" id="PF08268">
    <property type="entry name" value="FBA_3"/>
    <property type="match status" value="1"/>
</dbReference>
<dbReference type="Pfam" id="PF00646">
    <property type="entry name" value="F-box"/>
    <property type="match status" value="1"/>
</dbReference>
<dbReference type="AlphaFoldDB" id="A0A368RN99"/>
<feature type="domain" description="F-box" evidence="1">
    <location>
        <begin position="95"/>
        <end position="130"/>
    </location>
</feature>
<dbReference type="InterPro" id="IPR017451">
    <property type="entry name" value="F-box-assoc_interact_dom"/>
</dbReference>
<name>A0A368RN99_SETIT</name>
<dbReference type="InterPro" id="IPR013187">
    <property type="entry name" value="F-box-assoc_dom_typ3"/>
</dbReference>
<dbReference type="InterPro" id="IPR050796">
    <property type="entry name" value="SCF_F-box_component"/>
</dbReference>
<sequence length="480" mass="52486">MWATAVPGSLIRTDRTSPVAALQPPPRVTQPVRVQVIPPPLRRLHGQHVLAAVRKVRRRELPLHPLHPHAVPAGPPPPAASAVPEDPDLVDEGLSLHTDAFVEILMRLPPSCRRWARLVCRHWRDIIDQRTPRSPPPKVLAFFTSTRSASAYVVNDLEHGWGREVWGVTAGTATGRWIDVTAVGTCNGLLCLCDNRKPGGRVALLNPATGETLRVPPLPVSYRGLHGYGSGKRYTFGFHPATGAYKILHLPCRGDATAGFNVLQAFTLGAAAWRDVAVPGASCCLGAGLVRVGGAAHWVTKGMERVVSFDLGDERVAFDAALPVAAGPGSHCRLVEFHGRLGLAVSADRMTPAKTEVWVLGERAGGRQGWSRRYSVRVQGVEQRLAAPHFAHGGEYVLTVQSKEWGRKHVYAHRLRGAGRRLPRGEVRSVRIEEPGMAVAYREDGYYLETFAYVETTEPLSVYKIDQRAKGVHRQNKSCP</sequence>
<proteinExistence type="predicted"/>
<dbReference type="PANTHER" id="PTHR31672">
    <property type="entry name" value="BNACNNG10540D PROTEIN"/>
    <property type="match status" value="1"/>
</dbReference>
<dbReference type="SUPFAM" id="SSF81383">
    <property type="entry name" value="F-box domain"/>
    <property type="match status" value="1"/>
</dbReference>
<dbReference type="Gene3D" id="1.20.1280.50">
    <property type="match status" value="1"/>
</dbReference>
<dbReference type="InterPro" id="IPR001810">
    <property type="entry name" value="F-box_dom"/>
</dbReference>
<dbReference type="EMBL" id="CM003533">
    <property type="protein sequence ID" value="RCV31665.1"/>
    <property type="molecule type" value="Genomic_DNA"/>
</dbReference>
<reference evidence="3" key="1">
    <citation type="journal article" date="2012" name="Nat. Biotechnol.">
        <title>Reference genome sequence of the model plant Setaria.</title>
        <authorList>
            <person name="Bennetzen J.L."/>
            <person name="Schmutz J."/>
            <person name="Wang H."/>
            <person name="Percifield R."/>
            <person name="Hawkins J."/>
            <person name="Pontaroli A.C."/>
            <person name="Estep M."/>
            <person name="Feng L."/>
            <person name="Vaughn J.N."/>
            <person name="Grimwood J."/>
            <person name="Jenkins J."/>
            <person name="Barry K."/>
            <person name="Lindquist E."/>
            <person name="Hellsten U."/>
            <person name="Deshpande S."/>
            <person name="Wang X."/>
            <person name="Wu X."/>
            <person name="Mitros T."/>
            <person name="Triplett J."/>
            <person name="Yang X."/>
            <person name="Ye C.Y."/>
            <person name="Mauro-Herrera M."/>
            <person name="Wang L."/>
            <person name="Li P."/>
            <person name="Sharma M."/>
            <person name="Sharma R."/>
            <person name="Ronald P.C."/>
            <person name="Panaud O."/>
            <person name="Kellogg E.A."/>
            <person name="Brutnell T.P."/>
            <person name="Doust A.N."/>
            <person name="Tuskan G.A."/>
            <person name="Rokhsar D."/>
            <person name="Devos K.M."/>
        </authorList>
    </citation>
    <scope>NUCLEOTIDE SEQUENCE [LARGE SCALE GENOMIC DNA]</scope>
    <source>
        <strain evidence="3">Yugu1</strain>
    </source>
</reference>
<dbReference type="InterPro" id="IPR036047">
    <property type="entry name" value="F-box-like_dom_sf"/>
</dbReference>
<evidence type="ECO:0000259" key="1">
    <source>
        <dbReference type="Pfam" id="PF00646"/>
    </source>
</evidence>
<gene>
    <name evidence="3" type="ORF">SETIT_6G196500v2</name>
</gene>
<dbReference type="PANTHER" id="PTHR31672:SF13">
    <property type="entry name" value="F-BOX PROTEIN CPR30-LIKE"/>
    <property type="match status" value="1"/>
</dbReference>
<dbReference type="NCBIfam" id="TIGR01640">
    <property type="entry name" value="F_box_assoc_1"/>
    <property type="match status" value="1"/>
</dbReference>
<reference evidence="3" key="2">
    <citation type="submission" date="2015-07" db="EMBL/GenBank/DDBJ databases">
        <authorList>
            <person name="Noorani M."/>
        </authorList>
    </citation>
    <scope>NUCLEOTIDE SEQUENCE</scope>
    <source>
        <strain evidence="3">Yugu1</strain>
    </source>
</reference>
<evidence type="ECO:0000259" key="2">
    <source>
        <dbReference type="Pfam" id="PF08268"/>
    </source>
</evidence>
<dbReference type="OrthoDB" id="665134at2759"/>